<sequence length="132" mass="13760">MLVSHGRGGAGNYAARTKFDKVTPIDLKTPVLTSPMVTTGRGGSGNMLKNDDAAQTRLRQDVEPAPRRSSSNVTYFGRGGAANIFRPGSDEAAAAKASFDSSAVVDDSDSARSSTSIAARGKAWFHSLGKKA</sequence>
<dbReference type="AlphaFoldDB" id="A0A3N2PQZ5"/>
<dbReference type="OrthoDB" id="3063476at2759"/>
<name>A0A3N2PQZ5_SODAK</name>
<feature type="region of interest" description="Disordered" evidence="1">
    <location>
        <begin position="32"/>
        <end position="73"/>
    </location>
</feature>
<protein>
    <submittedName>
        <fullName evidence="2">Uncharacterized protein</fullName>
    </submittedName>
</protein>
<accession>A0A3N2PQZ5</accession>
<dbReference type="InterPro" id="IPR022024">
    <property type="entry name" value="DUF3602"/>
</dbReference>
<feature type="compositionally biased region" description="Basic and acidic residues" evidence="1">
    <location>
        <begin position="49"/>
        <end position="66"/>
    </location>
</feature>
<evidence type="ECO:0000313" key="3">
    <source>
        <dbReference type="Proteomes" id="UP000272025"/>
    </source>
</evidence>
<organism evidence="2 3">
    <name type="scientific">Sodiomyces alkalinus (strain CBS 110278 / VKM F-3762 / F11)</name>
    <name type="common">Alkaliphilic filamentous fungus</name>
    <dbReference type="NCBI Taxonomy" id="1314773"/>
    <lineage>
        <taxon>Eukaryota</taxon>
        <taxon>Fungi</taxon>
        <taxon>Dikarya</taxon>
        <taxon>Ascomycota</taxon>
        <taxon>Pezizomycotina</taxon>
        <taxon>Sordariomycetes</taxon>
        <taxon>Hypocreomycetidae</taxon>
        <taxon>Glomerellales</taxon>
        <taxon>Plectosphaerellaceae</taxon>
        <taxon>Sodiomyces</taxon>
    </lineage>
</organism>
<dbReference type="InterPro" id="IPR053203">
    <property type="entry name" value="Cisplatin_resist-associated"/>
</dbReference>
<keyword evidence="3" id="KW-1185">Reference proteome</keyword>
<proteinExistence type="predicted"/>
<dbReference type="Pfam" id="PF12223">
    <property type="entry name" value="DUF3602"/>
    <property type="match status" value="1"/>
</dbReference>
<evidence type="ECO:0000313" key="2">
    <source>
        <dbReference type="EMBL" id="ROT36905.1"/>
    </source>
</evidence>
<dbReference type="EMBL" id="ML119058">
    <property type="protein sequence ID" value="ROT36905.1"/>
    <property type="molecule type" value="Genomic_DNA"/>
</dbReference>
<evidence type="ECO:0000256" key="1">
    <source>
        <dbReference type="SAM" id="MobiDB-lite"/>
    </source>
</evidence>
<dbReference type="RefSeq" id="XP_028464711.1">
    <property type="nucleotide sequence ID" value="XM_028608285.1"/>
</dbReference>
<dbReference type="Proteomes" id="UP000272025">
    <property type="component" value="Unassembled WGS sequence"/>
</dbReference>
<gene>
    <name evidence="2" type="ORF">SODALDRAFT_281424</name>
</gene>
<reference evidence="2 3" key="1">
    <citation type="journal article" date="2018" name="Mol. Ecol.">
        <title>The obligate alkalophilic soda-lake fungus Sodiomyces alkalinus has shifted to a protein diet.</title>
        <authorList>
            <person name="Grum-Grzhimaylo A.A."/>
            <person name="Falkoski D.L."/>
            <person name="van den Heuvel J."/>
            <person name="Valero-Jimenez C.A."/>
            <person name="Min B."/>
            <person name="Choi I.G."/>
            <person name="Lipzen A."/>
            <person name="Daum C.G."/>
            <person name="Aanen D.K."/>
            <person name="Tsang A."/>
            <person name="Henrissat B."/>
            <person name="Bilanenko E.N."/>
            <person name="de Vries R.P."/>
            <person name="van Kan J.A.L."/>
            <person name="Grigoriev I.V."/>
            <person name="Debets A.J.M."/>
        </authorList>
    </citation>
    <scope>NUCLEOTIDE SEQUENCE [LARGE SCALE GENOMIC DNA]</scope>
    <source>
        <strain evidence="2 3">F11</strain>
    </source>
</reference>
<dbReference type="PANTHER" id="PTHR34693">
    <property type="entry name" value="PROTEIN PAR32"/>
    <property type="match status" value="1"/>
</dbReference>
<dbReference type="GeneID" id="39576763"/>
<dbReference type="PANTHER" id="PTHR34693:SF1">
    <property type="entry name" value="PROTEIN PAR32"/>
    <property type="match status" value="1"/>
</dbReference>